<name>A0A5B7EI87_PORTR</name>
<dbReference type="Proteomes" id="UP000324222">
    <property type="component" value="Unassembled WGS sequence"/>
</dbReference>
<protein>
    <submittedName>
        <fullName evidence="2">Uncharacterized protein</fullName>
    </submittedName>
</protein>
<evidence type="ECO:0000256" key="1">
    <source>
        <dbReference type="SAM" id="MobiDB-lite"/>
    </source>
</evidence>
<proteinExistence type="predicted"/>
<evidence type="ECO:0000313" key="2">
    <source>
        <dbReference type="EMBL" id="MPC32244.1"/>
    </source>
</evidence>
<accession>A0A5B7EI87</accession>
<sequence>MKCLGLSAGSGGGRQILREDDKTPSHVNIDLHAVRRNIINLKIVPWPRHQYFQVVRSYRIQNKAKVAEIEEVFERQGTMTLATIGTHTAAAAASLDQLRNVKARQI</sequence>
<dbReference type="AlphaFoldDB" id="A0A5B7EI87"/>
<reference evidence="2 3" key="1">
    <citation type="submission" date="2019-05" db="EMBL/GenBank/DDBJ databases">
        <title>Another draft genome of Portunus trituberculatus and its Hox gene families provides insights of decapod evolution.</title>
        <authorList>
            <person name="Jeong J.-H."/>
            <person name="Song I."/>
            <person name="Kim S."/>
            <person name="Choi T."/>
            <person name="Kim D."/>
            <person name="Ryu S."/>
            <person name="Kim W."/>
        </authorList>
    </citation>
    <scope>NUCLEOTIDE SEQUENCE [LARGE SCALE GENOMIC DNA]</scope>
    <source>
        <tissue evidence="2">Muscle</tissue>
    </source>
</reference>
<keyword evidence="3" id="KW-1185">Reference proteome</keyword>
<feature type="region of interest" description="Disordered" evidence="1">
    <location>
        <begin position="1"/>
        <end position="21"/>
    </location>
</feature>
<evidence type="ECO:0000313" key="3">
    <source>
        <dbReference type="Proteomes" id="UP000324222"/>
    </source>
</evidence>
<gene>
    <name evidence="2" type="ORF">E2C01_025552</name>
</gene>
<organism evidence="2 3">
    <name type="scientific">Portunus trituberculatus</name>
    <name type="common">Swimming crab</name>
    <name type="synonym">Neptunus trituberculatus</name>
    <dbReference type="NCBI Taxonomy" id="210409"/>
    <lineage>
        <taxon>Eukaryota</taxon>
        <taxon>Metazoa</taxon>
        <taxon>Ecdysozoa</taxon>
        <taxon>Arthropoda</taxon>
        <taxon>Crustacea</taxon>
        <taxon>Multicrustacea</taxon>
        <taxon>Malacostraca</taxon>
        <taxon>Eumalacostraca</taxon>
        <taxon>Eucarida</taxon>
        <taxon>Decapoda</taxon>
        <taxon>Pleocyemata</taxon>
        <taxon>Brachyura</taxon>
        <taxon>Eubrachyura</taxon>
        <taxon>Portunoidea</taxon>
        <taxon>Portunidae</taxon>
        <taxon>Portuninae</taxon>
        <taxon>Portunus</taxon>
    </lineage>
</organism>
<comment type="caution">
    <text evidence="2">The sequence shown here is derived from an EMBL/GenBank/DDBJ whole genome shotgun (WGS) entry which is preliminary data.</text>
</comment>
<dbReference type="EMBL" id="VSRR010002593">
    <property type="protein sequence ID" value="MPC32244.1"/>
    <property type="molecule type" value="Genomic_DNA"/>
</dbReference>